<dbReference type="RefSeq" id="WP_111421334.1">
    <property type="nucleotide sequence ID" value="NZ_NPEX01000214.1"/>
</dbReference>
<dbReference type="InterPro" id="IPR016167">
    <property type="entry name" value="FAD-bd_PCMH_sub1"/>
</dbReference>
<dbReference type="Gene3D" id="3.30.465.10">
    <property type="match status" value="1"/>
</dbReference>
<dbReference type="PROSITE" id="PS51387">
    <property type="entry name" value="FAD_PCMH"/>
    <property type="match status" value="1"/>
</dbReference>
<keyword evidence="2" id="KW-0274">FAD</keyword>
<gene>
    <name evidence="5" type="ORF">CH341_22915</name>
</gene>
<dbReference type="InterPro" id="IPR005107">
    <property type="entry name" value="CO_DH_flav_C"/>
</dbReference>
<comment type="caution">
    <text evidence="5">The sequence shown here is derived from an EMBL/GenBank/DDBJ whole genome shotgun (WGS) entry which is preliminary data.</text>
</comment>
<dbReference type="InterPro" id="IPR002346">
    <property type="entry name" value="Mopterin_DH_FAD-bd"/>
</dbReference>
<name>A0A327KR07_9BRAD</name>
<dbReference type="GO" id="GO:0016491">
    <property type="term" value="F:oxidoreductase activity"/>
    <property type="evidence" value="ECO:0007669"/>
    <property type="project" value="UniProtKB-KW"/>
</dbReference>
<evidence type="ECO:0000256" key="3">
    <source>
        <dbReference type="ARBA" id="ARBA00023002"/>
    </source>
</evidence>
<dbReference type="GO" id="GO:0071949">
    <property type="term" value="F:FAD binding"/>
    <property type="evidence" value="ECO:0007669"/>
    <property type="project" value="InterPro"/>
</dbReference>
<dbReference type="Pfam" id="PF00941">
    <property type="entry name" value="FAD_binding_5"/>
    <property type="match status" value="1"/>
</dbReference>
<dbReference type="Proteomes" id="UP000249130">
    <property type="component" value="Unassembled WGS sequence"/>
</dbReference>
<dbReference type="InterPro" id="IPR036318">
    <property type="entry name" value="FAD-bd_PCMH-like_sf"/>
</dbReference>
<reference evidence="5 6" key="1">
    <citation type="submission" date="2017-07" db="EMBL/GenBank/DDBJ databases">
        <title>Draft Genome Sequences of Select Purple Nonsulfur Bacteria.</title>
        <authorList>
            <person name="Lasarre B."/>
            <person name="Mckinlay J.B."/>
        </authorList>
    </citation>
    <scope>NUCLEOTIDE SEQUENCE [LARGE SCALE GENOMIC DNA]</scope>
    <source>
        <strain evidence="5 6">DSM 5909</strain>
    </source>
</reference>
<dbReference type="OrthoDB" id="9792018at2"/>
<dbReference type="SMART" id="SM01092">
    <property type="entry name" value="CO_deh_flav_C"/>
    <property type="match status" value="1"/>
</dbReference>
<dbReference type="Gene3D" id="3.30.43.10">
    <property type="entry name" value="Uridine Diphospho-n-acetylenolpyruvylglucosamine Reductase, domain 2"/>
    <property type="match status" value="1"/>
</dbReference>
<dbReference type="InterPro" id="IPR036683">
    <property type="entry name" value="CO_DH_flav_C_dom_sf"/>
</dbReference>
<accession>A0A327KR07</accession>
<protein>
    <submittedName>
        <fullName evidence="5">Molybdopterin dehydrogenase</fullName>
    </submittedName>
</protein>
<dbReference type="Gene3D" id="3.30.390.50">
    <property type="entry name" value="CO dehydrogenase flavoprotein, C-terminal domain"/>
    <property type="match status" value="1"/>
</dbReference>
<dbReference type="PANTHER" id="PTHR42659:SF2">
    <property type="entry name" value="XANTHINE DEHYDROGENASE SUBUNIT C-RELATED"/>
    <property type="match status" value="1"/>
</dbReference>
<dbReference type="EMBL" id="NPEX01000214">
    <property type="protein sequence ID" value="RAI40861.1"/>
    <property type="molecule type" value="Genomic_DNA"/>
</dbReference>
<evidence type="ECO:0000259" key="4">
    <source>
        <dbReference type="PROSITE" id="PS51387"/>
    </source>
</evidence>
<evidence type="ECO:0000313" key="5">
    <source>
        <dbReference type="EMBL" id="RAI40861.1"/>
    </source>
</evidence>
<dbReference type="InterPro" id="IPR051312">
    <property type="entry name" value="Diverse_Substr_Oxidored"/>
</dbReference>
<dbReference type="SUPFAM" id="SSF55447">
    <property type="entry name" value="CO dehydrogenase flavoprotein C-terminal domain-like"/>
    <property type="match status" value="1"/>
</dbReference>
<feature type="domain" description="FAD-binding PCMH-type" evidence="4">
    <location>
        <begin position="1"/>
        <end position="177"/>
    </location>
</feature>
<evidence type="ECO:0000313" key="6">
    <source>
        <dbReference type="Proteomes" id="UP000249130"/>
    </source>
</evidence>
<evidence type="ECO:0000256" key="1">
    <source>
        <dbReference type="ARBA" id="ARBA00022630"/>
    </source>
</evidence>
<keyword evidence="6" id="KW-1185">Reference proteome</keyword>
<dbReference type="Pfam" id="PF03450">
    <property type="entry name" value="CO_deh_flav_C"/>
    <property type="match status" value="1"/>
</dbReference>
<dbReference type="SUPFAM" id="SSF56176">
    <property type="entry name" value="FAD-binding/transporter-associated domain-like"/>
    <property type="match status" value="1"/>
</dbReference>
<sequence length="289" mass="30174">MRGFELVHPGSLADAIGLLDTDDDTVRPFSGGTALMLMMKTGVFRPSRLVHLGRIGDAYSEITASPAGGLRIGAMATLSALEHSPEVIRVAPVVARAMTRLANVRVRNVACVGGNLAHGDPHMDLPPVLAALGGSVSVAGPQGTRDVAVEKLFSGYYETVLGRGELITDVVLPSQRGWSSAYLKCTTRSADDWPALGVAVSLRIEGGAISEARVVVSAATEILTRLTTAESALTGAAADESTFARACEAAAAEAEMVEDARGSADYKTQLLRVYLRRALTQAVQDGAVS</sequence>
<dbReference type="InterPro" id="IPR016169">
    <property type="entry name" value="FAD-bd_PCMH_sub2"/>
</dbReference>
<dbReference type="InterPro" id="IPR016166">
    <property type="entry name" value="FAD-bd_PCMH"/>
</dbReference>
<proteinExistence type="predicted"/>
<evidence type="ECO:0000256" key="2">
    <source>
        <dbReference type="ARBA" id="ARBA00022827"/>
    </source>
</evidence>
<dbReference type="AlphaFoldDB" id="A0A327KR07"/>
<keyword evidence="1" id="KW-0285">Flavoprotein</keyword>
<keyword evidence="3" id="KW-0560">Oxidoreductase</keyword>
<dbReference type="PANTHER" id="PTHR42659">
    <property type="entry name" value="XANTHINE DEHYDROGENASE SUBUNIT C-RELATED"/>
    <property type="match status" value="1"/>
</dbReference>
<organism evidence="5 6">
    <name type="scientific">Rhodoplanes roseus</name>
    <dbReference type="NCBI Taxonomy" id="29409"/>
    <lineage>
        <taxon>Bacteria</taxon>
        <taxon>Pseudomonadati</taxon>
        <taxon>Pseudomonadota</taxon>
        <taxon>Alphaproteobacteria</taxon>
        <taxon>Hyphomicrobiales</taxon>
        <taxon>Nitrobacteraceae</taxon>
        <taxon>Rhodoplanes</taxon>
    </lineage>
</organism>